<name>A0A3P6REK9_DIBLA</name>
<gene>
    <name evidence="1" type="ORF">DILT_LOCUS2019</name>
</gene>
<organism evidence="1 2">
    <name type="scientific">Dibothriocephalus latus</name>
    <name type="common">Fish tapeworm</name>
    <name type="synonym">Diphyllobothrium latum</name>
    <dbReference type="NCBI Taxonomy" id="60516"/>
    <lineage>
        <taxon>Eukaryota</taxon>
        <taxon>Metazoa</taxon>
        <taxon>Spiralia</taxon>
        <taxon>Lophotrochozoa</taxon>
        <taxon>Platyhelminthes</taxon>
        <taxon>Cestoda</taxon>
        <taxon>Eucestoda</taxon>
        <taxon>Diphyllobothriidea</taxon>
        <taxon>Diphyllobothriidae</taxon>
        <taxon>Dibothriocephalus</taxon>
    </lineage>
</organism>
<dbReference type="AlphaFoldDB" id="A0A3P6REK9"/>
<reference evidence="1 2" key="1">
    <citation type="submission" date="2018-11" db="EMBL/GenBank/DDBJ databases">
        <authorList>
            <consortium name="Pathogen Informatics"/>
        </authorList>
    </citation>
    <scope>NUCLEOTIDE SEQUENCE [LARGE SCALE GENOMIC DNA]</scope>
</reference>
<keyword evidence="2" id="KW-1185">Reference proteome</keyword>
<dbReference type="EMBL" id="UYRU01019242">
    <property type="protein sequence ID" value="VDK54263.1"/>
    <property type="molecule type" value="Genomic_DNA"/>
</dbReference>
<dbReference type="OrthoDB" id="6294703at2759"/>
<sequence>MQFVLLAVVFSSNCPDMTKKSQDRSVAILQGLTKSQLDKALDAGLDEDTPVEELCRQLKNVLKPKISKGAAMDQMYTRCILPAETPNENAAELRRLCRAAYPSVSETDCHDAALHFFVKNLNPMELRRSLLLQPP</sequence>
<dbReference type="Proteomes" id="UP000281553">
    <property type="component" value="Unassembled WGS sequence"/>
</dbReference>
<proteinExistence type="predicted"/>
<protein>
    <submittedName>
        <fullName evidence="1">Uncharacterized protein</fullName>
    </submittedName>
</protein>
<evidence type="ECO:0000313" key="1">
    <source>
        <dbReference type="EMBL" id="VDK54263.1"/>
    </source>
</evidence>
<accession>A0A3P6REK9</accession>
<evidence type="ECO:0000313" key="2">
    <source>
        <dbReference type="Proteomes" id="UP000281553"/>
    </source>
</evidence>